<protein>
    <recommendedName>
        <fullName evidence="3">PAS domain-containing protein</fullName>
    </recommendedName>
</protein>
<dbReference type="GeneID" id="89575106"/>
<dbReference type="Proteomes" id="UP000429484">
    <property type="component" value="Unassembled WGS sequence"/>
</dbReference>
<dbReference type="RefSeq" id="WP_010968816.1">
    <property type="nucleotide sequence ID" value="NZ_BJNJ01000031.1"/>
</dbReference>
<name>A0AAW9U440_RHIML</name>
<evidence type="ECO:0000313" key="2">
    <source>
        <dbReference type="Proteomes" id="UP000429484"/>
    </source>
</evidence>
<dbReference type="KEGG" id="smer:DU99_04050"/>
<dbReference type="EMBL" id="WISR01000294">
    <property type="protein sequence ID" value="MQW38227.1"/>
    <property type="molecule type" value="Genomic_DNA"/>
</dbReference>
<accession>A0AAW9U440</accession>
<gene>
    <name evidence="1" type="ORF">GHK53_37215</name>
</gene>
<comment type="caution">
    <text evidence="1">The sequence shown here is derived from an EMBL/GenBank/DDBJ whole genome shotgun (WGS) entry which is preliminary data.</text>
</comment>
<organism evidence="1 2">
    <name type="scientific">Rhizobium meliloti</name>
    <name type="common">Ensifer meliloti</name>
    <name type="synonym">Sinorhizobium meliloti</name>
    <dbReference type="NCBI Taxonomy" id="382"/>
    <lineage>
        <taxon>Bacteria</taxon>
        <taxon>Pseudomonadati</taxon>
        <taxon>Pseudomonadota</taxon>
        <taxon>Alphaproteobacteria</taxon>
        <taxon>Hyphomicrobiales</taxon>
        <taxon>Rhizobiaceae</taxon>
        <taxon>Sinorhizobium/Ensifer group</taxon>
        <taxon>Sinorhizobium</taxon>
    </lineage>
</organism>
<evidence type="ECO:0000313" key="1">
    <source>
        <dbReference type="EMBL" id="MQW38227.1"/>
    </source>
</evidence>
<reference evidence="1 2" key="1">
    <citation type="journal article" date="2013" name="Genome Biol.">
        <title>Comparative genomics of the core and accessory genomes of 48 Sinorhizobium strains comprising five genospecies.</title>
        <authorList>
            <person name="Sugawara M."/>
            <person name="Epstein B."/>
            <person name="Badgley B.D."/>
            <person name="Unno T."/>
            <person name="Xu L."/>
            <person name="Reese J."/>
            <person name="Gyaneshwar P."/>
            <person name="Denny R."/>
            <person name="Mudge J."/>
            <person name="Bharti A.K."/>
            <person name="Farmer A.D."/>
            <person name="May G.D."/>
            <person name="Woodward J.E."/>
            <person name="Medigue C."/>
            <person name="Vallenet D."/>
            <person name="Lajus A."/>
            <person name="Rouy Z."/>
            <person name="Martinez-Vaz B."/>
            <person name="Tiffin P."/>
            <person name="Young N.D."/>
            <person name="Sadowsky M.J."/>
        </authorList>
    </citation>
    <scope>NUCLEOTIDE SEQUENCE [LARGE SCALE GENOMIC DNA]</scope>
    <source>
        <strain evidence="1 2">N6B1</strain>
    </source>
</reference>
<sequence length="141" mass="15064">MLNFMTPGSGAIKPLSPETHRAWTRRVSQAGCLVEPWRCDLSSGAFMIGSKTAALLGLRRNPCGIIDLVRAYDRGDRSTILNILEQATESSSSFCFSTTVRGATGHPSPLYCIGNSTLTDEGAEGSLEGVFALPETEKPNA</sequence>
<proteinExistence type="predicted"/>
<dbReference type="AlphaFoldDB" id="A0AAW9U440"/>
<evidence type="ECO:0008006" key="3">
    <source>
        <dbReference type="Google" id="ProtNLM"/>
    </source>
</evidence>